<keyword evidence="7" id="KW-1185">Reference proteome</keyword>
<dbReference type="Gene3D" id="3.40.50.2300">
    <property type="match status" value="2"/>
</dbReference>
<comment type="caution">
    <text evidence="6">The sequence shown here is derived from an EMBL/GenBank/DDBJ whole genome shotgun (WGS) entry which is preliminary data.</text>
</comment>
<dbReference type="GO" id="GO:0003700">
    <property type="term" value="F:DNA-binding transcription factor activity"/>
    <property type="evidence" value="ECO:0007669"/>
    <property type="project" value="TreeGrafter"/>
</dbReference>
<dbReference type="Pfam" id="PF00356">
    <property type="entry name" value="LacI"/>
    <property type="match status" value="1"/>
</dbReference>
<evidence type="ECO:0000256" key="4">
    <source>
        <dbReference type="SAM" id="MobiDB-lite"/>
    </source>
</evidence>
<dbReference type="SUPFAM" id="SSF47413">
    <property type="entry name" value="lambda repressor-like DNA-binding domains"/>
    <property type="match status" value="1"/>
</dbReference>
<dbReference type="Gene3D" id="1.10.260.40">
    <property type="entry name" value="lambda repressor-like DNA-binding domains"/>
    <property type="match status" value="1"/>
</dbReference>
<evidence type="ECO:0000313" key="6">
    <source>
        <dbReference type="EMBL" id="EPC00249.1"/>
    </source>
</evidence>
<feature type="domain" description="HTH lacI-type" evidence="5">
    <location>
        <begin position="11"/>
        <end position="66"/>
    </location>
</feature>
<dbReference type="Proteomes" id="UP000014463">
    <property type="component" value="Unassembled WGS sequence"/>
</dbReference>
<dbReference type="PATRIC" id="fig|1121939.11.peg.4296"/>
<dbReference type="InterPro" id="IPR000843">
    <property type="entry name" value="HTH_LacI"/>
</dbReference>
<feature type="region of interest" description="Disordered" evidence="4">
    <location>
        <begin position="320"/>
        <end position="359"/>
    </location>
</feature>
<dbReference type="InterPro" id="IPR010982">
    <property type="entry name" value="Lambda_DNA-bd_dom_sf"/>
</dbReference>
<reference evidence="6 7" key="1">
    <citation type="journal article" date="2013" name="Genome Announc.">
        <title>Draft genome sequence of the moderately halophilic gammaproteobacterium Halomonas anticariensis FP35.</title>
        <authorList>
            <person name="Tahrioui A."/>
            <person name="Quesada E."/>
            <person name="Llamas I."/>
        </authorList>
    </citation>
    <scope>NUCLEOTIDE SEQUENCE [LARGE SCALE GENOMIC DNA]</scope>
    <source>
        <strain evidence="7">DSM 16096 / CECT 5854 / LMG 22089 / FP35</strain>
    </source>
</reference>
<evidence type="ECO:0000256" key="2">
    <source>
        <dbReference type="ARBA" id="ARBA00023125"/>
    </source>
</evidence>
<feature type="compositionally biased region" description="Polar residues" evidence="4">
    <location>
        <begin position="344"/>
        <end position="353"/>
    </location>
</feature>
<protein>
    <recommendedName>
        <fullName evidence="5">HTH lacI-type domain-containing protein</fullName>
    </recommendedName>
</protein>
<proteinExistence type="predicted"/>
<keyword evidence="3" id="KW-0804">Transcription</keyword>
<dbReference type="CDD" id="cd01392">
    <property type="entry name" value="HTH_LacI"/>
    <property type="match status" value="1"/>
</dbReference>
<dbReference type="OrthoDB" id="9798934at2"/>
<accession>S2KXW7</accession>
<evidence type="ECO:0000259" key="5">
    <source>
        <dbReference type="PROSITE" id="PS50932"/>
    </source>
</evidence>
<dbReference type="SUPFAM" id="SSF53822">
    <property type="entry name" value="Periplasmic binding protein-like I"/>
    <property type="match status" value="1"/>
</dbReference>
<evidence type="ECO:0000256" key="1">
    <source>
        <dbReference type="ARBA" id="ARBA00023015"/>
    </source>
</evidence>
<dbReference type="RefSeq" id="WP_016418800.1">
    <property type="nucleotide sequence ID" value="NZ_AUAB01000017.1"/>
</dbReference>
<evidence type="ECO:0000313" key="7">
    <source>
        <dbReference type="Proteomes" id="UP000014463"/>
    </source>
</evidence>
<name>S2KXW7_LITA3</name>
<dbReference type="PROSITE" id="PS50932">
    <property type="entry name" value="HTH_LACI_2"/>
    <property type="match status" value="1"/>
</dbReference>
<dbReference type="GO" id="GO:0000976">
    <property type="term" value="F:transcription cis-regulatory region binding"/>
    <property type="evidence" value="ECO:0007669"/>
    <property type="project" value="TreeGrafter"/>
</dbReference>
<keyword evidence="1" id="KW-0805">Transcription regulation</keyword>
<evidence type="ECO:0000256" key="3">
    <source>
        <dbReference type="ARBA" id="ARBA00023163"/>
    </source>
</evidence>
<dbReference type="PANTHER" id="PTHR30146">
    <property type="entry name" value="LACI-RELATED TRANSCRIPTIONAL REPRESSOR"/>
    <property type="match status" value="1"/>
</dbReference>
<dbReference type="eggNOG" id="COG1609">
    <property type="taxonomic scope" value="Bacteria"/>
</dbReference>
<organism evidence="6 7">
    <name type="scientific">Litchfieldella anticariensis (strain DSM 16096 / CECT 5854 / CIP 108499 / LMG 22089 / FP35)</name>
    <name type="common">Halomonas anticariensis</name>
    <dbReference type="NCBI Taxonomy" id="1121939"/>
    <lineage>
        <taxon>Bacteria</taxon>
        <taxon>Pseudomonadati</taxon>
        <taxon>Pseudomonadota</taxon>
        <taxon>Gammaproteobacteria</taxon>
        <taxon>Oceanospirillales</taxon>
        <taxon>Halomonadaceae</taxon>
        <taxon>Litchfieldella</taxon>
    </lineage>
</organism>
<dbReference type="PANTHER" id="PTHR30146:SF145">
    <property type="entry name" value="RIBOSE OPERON REPRESSOR"/>
    <property type="match status" value="1"/>
</dbReference>
<dbReference type="AlphaFoldDB" id="S2KXW7"/>
<keyword evidence="2" id="KW-0238">DNA-binding</keyword>
<dbReference type="CDD" id="cd06283">
    <property type="entry name" value="PBP1_RegR_EndR_KdgR-like"/>
    <property type="match status" value="1"/>
</dbReference>
<dbReference type="InterPro" id="IPR001761">
    <property type="entry name" value="Peripla_BP/Lac1_sug-bd_dom"/>
</dbReference>
<gene>
    <name evidence="6" type="ORF">L861_07070</name>
</gene>
<dbReference type="Pfam" id="PF00532">
    <property type="entry name" value="Peripla_BP_1"/>
    <property type="match status" value="1"/>
</dbReference>
<dbReference type="InterPro" id="IPR028082">
    <property type="entry name" value="Peripla_BP_I"/>
</dbReference>
<sequence length="359" mass="39380">MSESIPAAHHATILEVAKEAGVSKTSVSRYFGDERERLSRQMQARIAAAAKRLGYRPNQMARGLKGGRSQLIGMLVADIRNPFSVAVMHGVEQACREKGYSLLVCNTDNDPAQERDHLNLLASYRIEGLVINAAGQPSRELRAFARQGTPLVLLDRLLSDFEADVVGLDNAQAIDMAIDHLQHQGYDDVLYLSEPVAQASSRQARLQRFQQRMANEPALNGEAHSLDLDNETQRLPDIITAFLARASHSAPAILCGNGNVTLTVAHVLQDQRIPLGSVGLLGIDELEWCSLVGPGITTLAQPTDAIGRAAVQSLLQRLEKPQRQTPPRRTHYQPRLTPRGSTCRPDTTNQCDPVSQERP</sequence>
<dbReference type="EMBL" id="ASTJ01000042">
    <property type="protein sequence ID" value="EPC00249.1"/>
    <property type="molecule type" value="Genomic_DNA"/>
</dbReference>
<dbReference type="STRING" id="1121939.L861_07070"/>
<dbReference type="SMART" id="SM00354">
    <property type="entry name" value="HTH_LACI"/>
    <property type="match status" value="1"/>
</dbReference>